<feature type="transmembrane region" description="Helical" evidence="1">
    <location>
        <begin position="108"/>
        <end position="126"/>
    </location>
</feature>
<feature type="transmembrane region" description="Helical" evidence="1">
    <location>
        <begin position="16"/>
        <end position="38"/>
    </location>
</feature>
<dbReference type="Proteomes" id="UP000317998">
    <property type="component" value="Unassembled WGS sequence"/>
</dbReference>
<feature type="transmembrane region" description="Helical" evidence="1">
    <location>
        <begin position="138"/>
        <end position="164"/>
    </location>
</feature>
<reference evidence="2 3" key="1">
    <citation type="submission" date="2019-06" db="EMBL/GenBank/DDBJ databases">
        <title>Sequencing the genomes of 1000 actinobacteria strains.</title>
        <authorList>
            <person name="Klenk H.-P."/>
        </authorList>
    </citation>
    <scope>NUCLEOTIDE SEQUENCE [LARGE SCALE GENOMIC DNA]</scope>
    <source>
        <strain evidence="2 3">DSM 26477</strain>
    </source>
</reference>
<keyword evidence="1" id="KW-0812">Transmembrane</keyword>
<organism evidence="2 3">
    <name type="scientific">Homoserinimonas aerilata</name>
    <dbReference type="NCBI Taxonomy" id="1162970"/>
    <lineage>
        <taxon>Bacteria</taxon>
        <taxon>Bacillati</taxon>
        <taxon>Actinomycetota</taxon>
        <taxon>Actinomycetes</taxon>
        <taxon>Micrococcales</taxon>
        <taxon>Microbacteriaceae</taxon>
        <taxon>Homoserinimonas</taxon>
    </lineage>
</organism>
<keyword evidence="3" id="KW-1185">Reference proteome</keyword>
<protein>
    <submittedName>
        <fullName evidence="2">Uncharacterized protein</fullName>
    </submittedName>
</protein>
<dbReference type="EMBL" id="VFOM01000001">
    <property type="protein sequence ID" value="TQL47404.1"/>
    <property type="molecule type" value="Genomic_DNA"/>
</dbReference>
<keyword evidence="1" id="KW-0472">Membrane</keyword>
<accession>A0A542YHF0</accession>
<proteinExistence type="predicted"/>
<comment type="caution">
    <text evidence="2">The sequence shown here is derived from an EMBL/GenBank/DDBJ whole genome shotgun (WGS) entry which is preliminary data.</text>
</comment>
<gene>
    <name evidence="2" type="ORF">FB562_0463</name>
</gene>
<evidence type="ECO:0000313" key="2">
    <source>
        <dbReference type="EMBL" id="TQL47404.1"/>
    </source>
</evidence>
<evidence type="ECO:0000256" key="1">
    <source>
        <dbReference type="SAM" id="Phobius"/>
    </source>
</evidence>
<sequence length="214" mass="23402">MPETTNPLGGPMGWNAFQYVATAIGTIVAVANVVSVVGQHRTRRFFERSIRLLDLRMRLIDLGPMEGPGASSTSSLAHDKLLLEYEREARANAAMFVSSGASLKKAGSYFWSSFSLFYALLMALLTGDVIRQLSGQPALAVTSLALVPGIVTVVLLWSGTRALLRRDRVRSLRQKIGEVDPVSVEGVMRSSEVAALSRLFSWIRRQFVAESSKT</sequence>
<evidence type="ECO:0000313" key="3">
    <source>
        <dbReference type="Proteomes" id="UP000317998"/>
    </source>
</evidence>
<name>A0A542YHF0_9MICO</name>
<keyword evidence="1" id="KW-1133">Transmembrane helix</keyword>
<dbReference type="AlphaFoldDB" id="A0A542YHF0"/>